<dbReference type="FunFam" id="3.20.20.100:FF:000006">
    <property type="entry name" value="Aldo-keto reductase family 1 member A1"/>
    <property type="match status" value="1"/>
</dbReference>
<dbReference type="PIRSF" id="PIRSF000097">
    <property type="entry name" value="AKR"/>
    <property type="match status" value="1"/>
</dbReference>
<evidence type="ECO:0000256" key="4">
    <source>
        <dbReference type="ARBA" id="ARBA00024074"/>
    </source>
</evidence>
<dbReference type="Pfam" id="PF00248">
    <property type="entry name" value="Aldo_ket_red"/>
    <property type="match status" value="1"/>
</dbReference>
<dbReference type="InterPro" id="IPR036812">
    <property type="entry name" value="NAD(P)_OxRdtase_dom_sf"/>
</dbReference>
<dbReference type="InterPro" id="IPR023210">
    <property type="entry name" value="NADP_OxRdtase_dom"/>
</dbReference>
<feature type="active site" description="Proton donor" evidence="9">
    <location>
        <position position="69"/>
    </location>
</feature>
<comment type="catalytic activity">
    <reaction evidence="8">
        <text>a primary alcohol + NADP(+) = an aldehyde + NADPH + H(+)</text>
        <dbReference type="Rhea" id="RHEA:15937"/>
        <dbReference type="ChEBI" id="CHEBI:15378"/>
        <dbReference type="ChEBI" id="CHEBI:15734"/>
        <dbReference type="ChEBI" id="CHEBI:17478"/>
        <dbReference type="ChEBI" id="CHEBI:57783"/>
        <dbReference type="ChEBI" id="CHEBI:58349"/>
        <dbReference type="EC" id="1.1.1.2"/>
    </reaction>
</comment>
<feature type="domain" description="NADP-dependent oxidoreductase" evidence="12">
    <location>
        <begin position="46"/>
        <end position="311"/>
    </location>
</feature>
<evidence type="ECO:0000256" key="8">
    <source>
        <dbReference type="ARBA" id="ARBA00048262"/>
    </source>
</evidence>
<evidence type="ECO:0000259" key="12">
    <source>
        <dbReference type="Pfam" id="PF00248"/>
    </source>
</evidence>
<comment type="similarity">
    <text evidence="1">Belongs to the aldo/keto reductase family.</text>
</comment>
<dbReference type="EMBL" id="LR782826">
    <property type="protein sequence ID" value="CAB3220806.1"/>
    <property type="molecule type" value="mRNA"/>
</dbReference>
<keyword evidence="3" id="KW-0560">Oxidoreductase</keyword>
<evidence type="ECO:0000256" key="7">
    <source>
        <dbReference type="ARBA" id="ARBA00048207"/>
    </source>
</evidence>
<dbReference type="InterPro" id="IPR018170">
    <property type="entry name" value="Aldo/ket_reductase_CS"/>
</dbReference>
<feature type="site" description="Lowers pKa of active site Tyr" evidence="11">
    <location>
        <position position="98"/>
    </location>
</feature>
<gene>
    <name evidence="13" type="primary">Akr1b1-002</name>
</gene>
<evidence type="ECO:0000256" key="10">
    <source>
        <dbReference type="PIRSR" id="PIRSR000097-2"/>
    </source>
</evidence>
<evidence type="ECO:0000256" key="11">
    <source>
        <dbReference type="PIRSR" id="PIRSR000097-3"/>
    </source>
</evidence>
<feature type="binding site" evidence="10">
    <location>
        <position position="131"/>
    </location>
    <ligand>
        <name>substrate</name>
    </ligand>
</feature>
<keyword evidence="2" id="KW-0521">NADP</keyword>
<dbReference type="AlphaFoldDB" id="A0A6F9D6S7"/>
<dbReference type="GO" id="GO:0008106">
    <property type="term" value="F:alcohol dehydrogenase (NADP+) activity"/>
    <property type="evidence" value="ECO:0007669"/>
    <property type="project" value="UniProtKB-EC"/>
</dbReference>
<dbReference type="InterPro" id="IPR020471">
    <property type="entry name" value="AKR"/>
</dbReference>
<evidence type="ECO:0000256" key="5">
    <source>
        <dbReference type="ARBA" id="ARBA00044808"/>
    </source>
</evidence>
<dbReference type="Gene3D" id="3.20.20.100">
    <property type="entry name" value="NADP-dependent oxidoreductase domain"/>
    <property type="match status" value="1"/>
</dbReference>
<proteinExistence type="evidence at transcript level"/>
<evidence type="ECO:0000256" key="1">
    <source>
        <dbReference type="ARBA" id="ARBA00007905"/>
    </source>
</evidence>
<dbReference type="PROSITE" id="PS00798">
    <property type="entry name" value="ALDOKETO_REDUCTASE_1"/>
    <property type="match status" value="1"/>
</dbReference>
<evidence type="ECO:0000256" key="3">
    <source>
        <dbReference type="ARBA" id="ARBA00023002"/>
    </source>
</evidence>
<evidence type="ECO:0000256" key="6">
    <source>
        <dbReference type="ARBA" id="ARBA00047706"/>
    </source>
</evidence>
<name>A0A6F9D6S7_9ASCI</name>
<reference evidence="13" key="1">
    <citation type="submission" date="2020-04" db="EMBL/GenBank/DDBJ databases">
        <authorList>
            <person name="Neveu A P."/>
        </authorList>
    </citation>
    <scope>NUCLEOTIDE SEQUENCE</scope>
    <source>
        <tissue evidence="13">Whole embryo</tissue>
    </source>
</reference>
<sequence length="336" mass="38621">MPIVGLGTWLHIYHKSYWSRHVACQSEFLSQSDFSRGFRIIKASIEDVRAAVECAIDVGYRHIDCAQMYGNEKGIGLAVEAKIKENKIKREDVFIVSKLWATHNDPKDVRSAFMESLNNLKVGYLDLYLLHFPMAFVNNGQVFPVDEEGKITVVDIDYMETWKELEKLVAEGLVKNIGISNFNEYQLTRLLKECKVRPASHQIELSPYLMQDRMIELCKKNKIAVTAYSPLGSNARPWATKEEPVLLNDPKILKIAERLGKTPAQVLIRLHVQRGIAVIPKSQKAERIKSNFQVFDFNLTEEDIKLIRSIDIVQRNIAFELASHGKYYPFRDNYTE</sequence>
<dbReference type="EC" id="1.1.1.2" evidence="4"/>
<organism evidence="13">
    <name type="scientific">Phallusia mammillata</name>
    <dbReference type="NCBI Taxonomy" id="59560"/>
    <lineage>
        <taxon>Eukaryota</taxon>
        <taxon>Metazoa</taxon>
        <taxon>Chordata</taxon>
        <taxon>Tunicata</taxon>
        <taxon>Ascidiacea</taxon>
        <taxon>Phlebobranchia</taxon>
        <taxon>Ascidiidae</taxon>
        <taxon>Phallusia</taxon>
    </lineage>
</organism>
<evidence type="ECO:0000256" key="2">
    <source>
        <dbReference type="ARBA" id="ARBA00022857"/>
    </source>
</evidence>
<protein>
    <recommendedName>
        <fullName evidence="4">alcohol dehydrogenase (NADP(+))</fullName>
        <ecNumber evidence="4">1.1.1.2</ecNumber>
    </recommendedName>
    <alternativeName>
        <fullName evidence="5">S-nitroso-CoA reductase</fullName>
    </alternativeName>
</protein>
<comment type="catalytic activity">
    <reaction evidence="6">
        <text>S-nitroso-CoA + NADPH + H(+) = sulfinamide-CoA + NADP(+)</text>
        <dbReference type="Rhea" id="RHEA:78375"/>
        <dbReference type="ChEBI" id="CHEBI:15378"/>
        <dbReference type="ChEBI" id="CHEBI:57783"/>
        <dbReference type="ChEBI" id="CHEBI:58349"/>
        <dbReference type="ChEBI" id="CHEBI:145546"/>
        <dbReference type="ChEBI" id="CHEBI:145548"/>
    </reaction>
    <physiologicalReaction direction="left-to-right" evidence="6">
        <dbReference type="Rhea" id="RHEA:78376"/>
    </physiologicalReaction>
</comment>
<dbReference type="PROSITE" id="PS00062">
    <property type="entry name" value="ALDOKETO_REDUCTASE_2"/>
    <property type="match status" value="1"/>
</dbReference>
<comment type="catalytic activity">
    <reaction evidence="7">
        <text>S-nitrosoglutathione + NADPH + H(+) = S-(hydroxysulfenamide)glutathione + NADP(+)</text>
        <dbReference type="Rhea" id="RHEA:63500"/>
        <dbReference type="ChEBI" id="CHEBI:15378"/>
        <dbReference type="ChEBI" id="CHEBI:57783"/>
        <dbReference type="ChEBI" id="CHEBI:58349"/>
        <dbReference type="ChEBI" id="CHEBI:145544"/>
        <dbReference type="ChEBI" id="CHEBI:229723"/>
    </reaction>
</comment>
<dbReference type="PRINTS" id="PR00069">
    <property type="entry name" value="ALDKETRDTASE"/>
</dbReference>
<dbReference type="SUPFAM" id="SSF51430">
    <property type="entry name" value="NAD(P)-linked oxidoreductase"/>
    <property type="match status" value="1"/>
</dbReference>
<dbReference type="PANTHER" id="PTHR11732">
    <property type="entry name" value="ALDO/KETO REDUCTASE"/>
    <property type="match status" value="1"/>
</dbReference>
<evidence type="ECO:0000313" key="13">
    <source>
        <dbReference type="EMBL" id="CAB3220806.1"/>
    </source>
</evidence>
<accession>A0A6F9D6S7</accession>
<evidence type="ECO:0000256" key="9">
    <source>
        <dbReference type="PIRSR" id="PIRSR000097-1"/>
    </source>
</evidence>